<feature type="compositionally biased region" description="Polar residues" evidence="1">
    <location>
        <begin position="95"/>
        <end position="104"/>
    </location>
</feature>
<accession>M1VIZ7</accession>
<organism evidence="2 3">
    <name type="scientific">Cyanidioschyzon merolae (strain NIES-3377 / 10D)</name>
    <name type="common">Unicellular red alga</name>
    <dbReference type="NCBI Taxonomy" id="280699"/>
    <lineage>
        <taxon>Eukaryota</taxon>
        <taxon>Rhodophyta</taxon>
        <taxon>Bangiophyceae</taxon>
        <taxon>Cyanidiales</taxon>
        <taxon>Cyanidiaceae</taxon>
        <taxon>Cyanidioschyzon</taxon>
    </lineage>
</organism>
<reference evidence="2 3" key="1">
    <citation type="journal article" date="2004" name="Nature">
        <title>Genome sequence of the ultrasmall unicellular red alga Cyanidioschyzon merolae 10D.</title>
        <authorList>
            <person name="Matsuzaki M."/>
            <person name="Misumi O."/>
            <person name="Shin-i T."/>
            <person name="Maruyama S."/>
            <person name="Takahara M."/>
            <person name="Miyagishima S."/>
            <person name="Mori T."/>
            <person name="Nishida K."/>
            <person name="Yagisawa F."/>
            <person name="Nishida K."/>
            <person name="Yoshida Y."/>
            <person name="Nishimura Y."/>
            <person name="Nakao S."/>
            <person name="Kobayashi T."/>
            <person name="Momoyama Y."/>
            <person name="Higashiyama T."/>
            <person name="Minoda A."/>
            <person name="Sano M."/>
            <person name="Nomoto H."/>
            <person name="Oishi K."/>
            <person name="Hayashi H."/>
            <person name="Ohta F."/>
            <person name="Nishizaka S."/>
            <person name="Haga S."/>
            <person name="Miura S."/>
            <person name="Morishita T."/>
            <person name="Kabeya Y."/>
            <person name="Terasawa K."/>
            <person name="Suzuki Y."/>
            <person name="Ishii Y."/>
            <person name="Asakawa S."/>
            <person name="Takano H."/>
            <person name="Ohta N."/>
            <person name="Kuroiwa H."/>
            <person name="Tanaka K."/>
            <person name="Shimizu N."/>
            <person name="Sugano S."/>
            <person name="Sato N."/>
            <person name="Nozaki H."/>
            <person name="Ogasawara N."/>
            <person name="Kohara Y."/>
            <person name="Kuroiwa T."/>
        </authorList>
    </citation>
    <scope>NUCLEOTIDE SEQUENCE [LARGE SCALE GENOMIC DNA]</scope>
    <source>
        <strain evidence="2 3">10D</strain>
    </source>
</reference>
<feature type="compositionally biased region" description="Polar residues" evidence="1">
    <location>
        <begin position="123"/>
        <end position="138"/>
    </location>
</feature>
<dbReference type="EMBL" id="AP006496">
    <property type="protein sequence ID" value="BAM81188.1"/>
    <property type="molecule type" value="Genomic_DNA"/>
</dbReference>
<reference evidence="2 3" key="2">
    <citation type="journal article" date="2007" name="BMC Biol.">
        <title>A 100%-complete sequence reveals unusually simple genomic features in the hot-spring red alga Cyanidioschyzon merolae.</title>
        <authorList>
            <person name="Nozaki H."/>
            <person name="Takano H."/>
            <person name="Misumi O."/>
            <person name="Terasawa K."/>
            <person name="Matsuzaki M."/>
            <person name="Maruyama S."/>
            <person name="Nishida K."/>
            <person name="Yagisawa F."/>
            <person name="Yoshida Y."/>
            <person name="Fujiwara T."/>
            <person name="Takio S."/>
            <person name="Tamura K."/>
            <person name="Chung S.J."/>
            <person name="Nakamura S."/>
            <person name="Kuroiwa H."/>
            <person name="Tanaka K."/>
            <person name="Sato N."/>
            <person name="Kuroiwa T."/>
        </authorList>
    </citation>
    <scope>NUCLEOTIDE SEQUENCE [LARGE SCALE GENOMIC DNA]</scope>
    <source>
        <strain evidence="2 3">10D</strain>
    </source>
</reference>
<dbReference type="PANTHER" id="PTHR33975">
    <property type="entry name" value="MYELIN-ASSOCIATED OLIGODENDROCYTE BASIC PROTEIN"/>
    <property type="match status" value="1"/>
</dbReference>
<gene>
    <name evidence="2" type="ORF">CYME_CMN056C</name>
</gene>
<dbReference type="STRING" id="280699.M1VIZ7"/>
<dbReference type="HOGENOM" id="CLU_047333_0_1_1"/>
<sequence>MFSCGGAPGATSGRFGAAVRTLVPVSPQEEGVHFRARRTRRASRLGCQPRRGLLMTFPWLQPVPAQVLFVQNRSGVAVQQVLASRTGGSVGGWSRSESSGTGPSDTVLPGRPSRQVYRQETTGDLSFSDSEGTVSVQVPTARGPRTGNSFPWEIAIFGSVIAASTLKSRGDRTKRGISFQPGSIAVARLLVALRGEARDFVRPKLQALAAELDTTQPRDLCHLLRDATLLLERARETGEGWYASAHDVLTFDASEESAAESSFRRMSVQIKANWREDTVLNLDGVRRIHSDETGDANNAPGEETEPDSFLVVALLVAIRNLTGVARSSGHVLEALHGVTEDDLLAVEVLWTPDRPNDTLTEEDMIAQFPELVRLSVAPL</sequence>
<dbReference type="Pfam" id="PF07466">
    <property type="entry name" value="DUF1517"/>
    <property type="match status" value="1"/>
</dbReference>
<dbReference type="Gramene" id="CMN056CT">
    <property type="protein sequence ID" value="CMN056CT"/>
    <property type="gene ID" value="CMN056C"/>
</dbReference>
<dbReference type="RefSeq" id="XP_005537224.1">
    <property type="nucleotide sequence ID" value="XM_005537167.1"/>
</dbReference>
<feature type="region of interest" description="Disordered" evidence="1">
    <location>
        <begin position="87"/>
        <end position="112"/>
    </location>
</feature>
<dbReference type="PANTHER" id="PTHR33975:SF2">
    <property type="entry name" value="MYELIN-ASSOCIATED OLIGODENDROCYTE BASIC PROTEIN"/>
    <property type="match status" value="1"/>
</dbReference>
<dbReference type="OMA" id="SDSWNGH"/>
<dbReference type="OrthoDB" id="542507at2759"/>
<protein>
    <recommendedName>
        <fullName evidence="4">DUF1517 domain-containing protein</fullName>
    </recommendedName>
</protein>
<proteinExistence type="predicted"/>
<evidence type="ECO:0000313" key="3">
    <source>
        <dbReference type="Proteomes" id="UP000007014"/>
    </source>
</evidence>
<dbReference type="KEGG" id="cme:CYME_CMN056C"/>
<name>M1VIZ7_CYAM1</name>
<evidence type="ECO:0000256" key="1">
    <source>
        <dbReference type="SAM" id="MobiDB-lite"/>
    </source>
</evidence>
<dbReference type="AlphaFoldDB" id="M1VIZ7"/>
<dbReference type="Proteomes" id="UP000007014">
    <property type="component" value="Chromosome 14"/>
</dbReference>
<evidence type="ECO:0000313" key="2">
    <source>
        <dbReference type="EMBL" id="BAM81188.1"/>
    </source>
</evidence>
<dbReference type="InterPro" id="IPR010903">
    <property type="entry name" value="DUF1517"/>
</dbReference>
<keyword evidence="3" id="KW-1185">Reference proteome</keyword>
<evidence type="ECO:0008006" key="4">
    <source>
        <dbReference type="Google" id="ProtNLM"/>
    </source>
</evidence>
<feature type="region of interest" description="Disordered" evidence="1">
    <location>
        <begin position="123"/>
        <end position="142"/>
    </location>
</feature>
<dbReference type="InterPro" id="IPR053023">
    <property type="entry name" value="FLAP_modulator"/>
</dbReference>
<dbReference type="GeneID" id="16995279"/>